<reference evidence="4 5" key="2">
    <citation type="submission" date="2020-05" db="EMBL/GenBank/DDBJ databases">
        <title>Draft genome sequence of Desulfovibrio sp. strainFSS-1.</title>
        <authorList>
            <person name="Shimoshige H."/>
            <person name="Kobayashi H."/>
            <person name="Maekawa T."/>
        </authorList>
    </citation>
    <scope>NUCLEOTIDE SEQUENCE [LARGE SCALE GENOMIC DNA]</scope>
    <source>
        <strain evidence="4 5">SIID29052-01</strain>
    </source>
</reference>
<dbReference type="PANTHER" id="PTHR47739:SF1">
    <property type="entry name" value="TRNA1(VAL) (ADENINE(37)-N6)-METHYLTRANSFERASE"/>
    <property type="match status" value="1"/>
</dbReference>
<dbReference type="EMBL" id="BLTE01000001">
    <property type="protein sequence ID" value="GFK92369.1"/>
    <property type="molecule type" value="Genomic_DNA"/>
</dbReference>
<evidence type="ECO:0000256" key="2">
    <source>
        <dbReference type="ARBA" id="ARBA00022691"/>
    </source>
</evidence>
<comment type="caution">
    <text evidence="4">The sequence shown here is derived from an EMBL/GenBank/DDBJ whole genome shotgun (WGS) entry which is preliminary data.</text>
</comment>
<dbReference type="SUPFAM" id="SSF53335">
    <property type="entry name" value="S-adenosyl-L-methionine-dependent methyltransferases"/>
    <property type="match status" value="1"/>
</dbReference>
<dbReference type="InterPro" id="IPR007848">
    <property type="entry name" value="Small_mtfrase_dom"/>
</dbReference>
<dbReference type="InterPro" id="IPR029063">
    <property type="entry name" value="SAM-dependent_MTases_sf"/>
</dbReference>
<dbReference type="AlphaFoldDB" id="A0A6V8LQG3"/>
<dbReference type="InterPro" id="IPR050210">
    <property type="entry name" value="tRNA_Adenine-N(6)_MTase"/>
</dbReference>
<dbReference type="PANTHER" id="PTHR47739">
    <property type="entry name" value="TRNA1(VAL) (ADENINE(37)-N6)-METHYLTRANSFERASE"/>
    <property type="match status" value="1"/>
</dbReference>
<keyword evidence="1 4" id="KW-0489">Methyltransferase</keyword>
<evidence type="ECO:0000256" key="1">
    <source>
        <dbReference type="ARBA" id="ARBA00022603"/>
    </source>
</evidence>
<dbReference type="RefSeq" id="WP_235956782.1">
    <property type="nucleotide sequence ID" value="NZ_BLTE01000001.1"/>
</dbReference>
<evidence type="ECO:0000259" key="3">
    <source>
        <dbReference type="Pfam" id="PF05175"/>
    </source>
</evidence>
<accession>A0A6V8LQG3</accession>
<evidence type="ECO:0000313" key="5">
    <source>
        <dbReference type="Proteomes" id="UP000494245"/>
    </source>
</evidence>
<proteinExistence type="predicted"/>
<dbReference type="Gene3D" id="3.40.50.150">
    <property type="entry name" value="Vaccinia Virus protein VP39"/>
    <property type="match status" value="1"/>
</dbReference>
<keyword evidence="4" id="KW-0808">Transferase</keyword>
<keyword evidence="5" id="KW-1185">Reference proteome</keyword>
<dbReference type="EC" id="2.1.1.223" evidence="4"/>
<protein>
    <submittedName>
        <fullName evidence="4">tRNA1(Val) (Adenine(37)-N6)-methyltransferase</fullName>
        <ecNumber evidence="4">2.1.1.223</ecNumber>
    </submittedName>
</protein>
<organism evidence="4 5">
    <name type="scientific">Fundidesulfovibrio magnetotacticus</name>
    <dbReference type="NCBI Taxonomy" id="2730080"/>
    <lineage>
        <taxon>Bacteria</taxon>
        <taxon>Pseudomonadati</taxon>
        <taxon>Thermodesulfobacteriota</taxon>
        <taxon>Desulfovibrionia</taxon>
        <taxon>Desulfovibrionales</taxon>
        <taxon>Desulfovibrionaceae</taxon>
        <taxon>Fundidesulfovibrio</taxon>
    </lineage>
</organism>
<sequence length="264" mass="28327">MTPFPPSGAVLAARQGFPTGLVQPDGGYRFSLDPLLLAAFARPKRDARVADLGTGCGVAALALLLREGVHTPREALGLDVDPAMVRAAGENARLLGLEHVFRAEERDLRDIRRIHPPETFTLALANPPYREPGTGQDCLSPGRQDARFATRGNAGDFARAASWLLANRGAFCAVYPADRLADLMEACRDARLAPKRLRLVHSRLDEPARLALLEAVKNAGSGMVVEPPLELHEGRGEATRLCSAALAFCPALATRGEAARREDA</sequence>
<evidence type="ECO:0000313" key="4">
    <source>
        <dbReference type="EMBL" id="GFK92369.1"/>
    </source>
</evidence>
<dbReference type="Pfam" id="PF05175">
    <property type="entry name" value="MTS"/>
    <property type="match status" value="1"/>
</dbReference>
<feature type="domain" description="Methyltransferase small" evidence="3">
    <location>
        <begin position="35"/>
        <end position="133"/>
    </location>
</feature>
<reference evidence="4 5" key="1">
    <citation type="submission" date="2020-04" db="EMBL/GenBank/DDBJ databases">
        <authorList>
            <consortium name="Desulfovibrio sp. FSS-1 genome sequencing consortium"/>
            <person name="Shimoshige H."/>
            <person name="Kobayashi H."/>
            <person name="Maekawa T."/>
        </authorList>
    </citation>
    <scope>NUCLEOTIDE SEQUENCE [LARGE SCALE GENOMIC DNA]</scope>
    <source>
        <strain evidence="4 5">SIID29052-01</strain>
    </source>
</reference>
<dbReference type="GO" id="GO:0032259">
    <property type="term" value="P:methylation"/>
    <property type="evidence" value="ECO:0007669"/>
    <property type="project" value="UniProtKB-KW"/>
</dbReference>
<keyword evidence="2" id="KW-0949">S-adenosyl-L-methionine</keyword>
<dbReference type="CDD" id="cd02440">
    <property type="entry name" value="AdoMet_MTases"/>
    <property type="match status" value="1"/>
</dbReference>
<gene>
    <name evidence="4" type="primary">yfiC</name>
    <name evidence="4" type="ORF">NNJEOMEG_00194</name>
</gene>
<dbReference type="Proteomes" id="UP000494245">
    <property type="component" value="Unassembled WGS sequence"/>
</dbReference>
<name>A0A6V8LQG3_9BACT</name>
<dbReference type="GO" id="GO:0008168">
    <property type="term" value="F:methyltransferase activity"/>
    <property type="evidence" value="ECO:0007669"/>
    <property type="project" value="UniProtKB-KW"/>
</dbReference>